<dbReference type="SMART" id="SM00913">
    <property type="entry name" value="IBN_N"/>
    <property type="match status" value="1"/>
</dbReference>
<proteinExistence type="inferred from homology"/>
<dbReference type="Gene3D" id="1.25.10.10">
    <property type="entry name" value="Leucine-rich Repeat Variant"/>
    <property type="match status" value="1"/>
</dbReference>
<feature type="region of interest" description="Disordered" evidence="8">
    <location>
        <begin position="199"/>
        <end position="224"/>
    </location>
</feature>
<dbReference type="PANTHER" id="PTHR21452:SF4">
    <property type="entry name" value="EXPORTIN-6"/>
    <property type="match status" value="1"/>
</dbReference>
<dbReference type="PANTHER" id="PTHR21452">
    <property type="entry name" value="EXPORTIN-6"/>
    <property type="match status" value="1"/>
</dbReference>
<dbReference type="GO" id="GO:0031267">
    <property type="term" value="F:small GTPase binding"/>
    <property type="evidence" value="ECO:0007669"/>
    <property type="project" value="InterPro"/>
</dbReference>
<dbReference type="OrthoDB" id="10261013at2759"/>
<dbReference type="GO" id="GO:0005737">
    <property type="term" value="C:cytoplasm"/>
    <property type="evidence" value="ECO:0007669"/>
    <property type="project" value="UniProtKB-SubCell"/>
</dbReference>
<dbReference type="InterPro" id="IPR040016">
    <property type="entry name" value="XPO6"/>
</dbReference>
<sequence length="1068" mass="123119">MDPRDNGSLIALEQLMEEFFNPLTNNSRKQEIEQQLNYFKSLQHLWKYCFHFLSNTSNQYVKMFALSSLETVINQQWTNIEWSAKEEIKNLLQNYLVEQGPMSPHFFRYKYSKLIIDIAKHDWPVRYPNFFNNILELLRNEPNQLIGLTLLKTTSEEFMSIQATYKSNIRKEEIKRLLHQYIPVVFELLTNILDNLGTKPRHTSTATPPPSPAHPSSSPTLSQSLVTASFRPDPKTLTKEALETVQHLFSWAPVQRIPSQIIKAIFTFTNVSSYSQDDDDMCVLAMSTINELLYRKCTPPNTQDFYYQLYHHTVDLLKEITSSPNRIDSLDPVFIDKLSELLILLIAHFWRLETVPDFSALELLSPLFQLTLQLVSVKSYLCCLNVWATFAKQIKTQNDRKYSDVFLTLVTTLLKKIQFTYNFNQLNLLDDNQVDENDETEWQAFLRTTIEVIAVIAEYTPAETFGLVLSSWKVSYDIFRSLEQSLDYQNPSLKLDVSETERLSYVFKDFSSLTQALTRLSSIYVDHCQSPIPVLNSIVEKLLECASLFNETKLFDFIIREGDTRLKSSFIELHSQLLCGIKTLLPWTTQKNSINNYIMTAILDITLPVLRNQNTLSSKIKLSAAHLLLRFTDIVHAPLLLAAPSVVQFIQVAPNLTFCDKQTVCVVNSSVTNLLLKPWGELSQEDSNRRTSMIDAFFENLTKDFRSLDYHLDFRSCREDRTLQVVENTLPSLSVIVERCKHYPIASKKLLTAILKPTIQHGLYLFPVFSSKYAYKEACDHLLTFFLNVMGVIQQQLGEEETKNAVGVFMHVTMNERQNYSLCGLDKLLQILQLIIEAPGNGYKTFLPSVLQLSMENIYPVVVLQGRDTPEVFVALLSLLYSILLHRWQYFYVSQVKLGYSPGCSDTDQGIEHPQKPEQLLAVLQVFGQALLQEDLNVFHLSLAALEELNSKWKLYHKMLFRQQLLCEFLTVLLNCLLDKSQNSLSDDIQLAVYNMAAVNFEDFYATFLRKFVCCMAGVTDEQRNALLTNFHHNCDTDMPTFVRNLQCFVNESRQYRMCNVSYSMNGC</sequence>
<dbReference type="Pfam" id="PF08389">
    <property type="entry name" value="Xpo1"/>
    <property type="match status" value="1"/>
</dbReference>
<evidence type="ECO:0000256" key="4">
    <source>
        <dbReference type="ARBA" id="ARBA00022448"/>
    </source>
</evidence>
<dbReference type="InterPro" id="IPR013598">
    <property type="entry name" value="Exportin-1/Importin-b-like"/>
</dbReference>
<reference evidence="10" key="1">
    <citation type="submission" date="2022-01" db="EMBL/GenBank/DDBJ databases">
        <authorList>
            <person name="King R."/>
        </authorList>
    </citation>
    <scope>NUCLEOTIDE SEQUENCE</scope>
</reference>
<dbReference type="GO" id="GO:0006611">
    <property type="term" value="P:protein export from nucleus"/>
    <property type="evidence" value="ECO:0007669"/>
    <property type="project" value="InterPro"/>
</dbReference>
<evidence type="ECO:0000256" key="2">
    <source>
        <dbReference type="ARBA" id="ARBA00004496"/>
    </source>
</evidence>
<dbReference type="InterPro" id="IPR016024">
    <property type="entry name" value="ARM-type_fold"/>
</dbReference>
<dbReference type="EMBL" id="OU900099">
    <property type="protein sequence ID" value="CAG9863214.1"/>
    <property type="molecule type" value="Genomic_DNA"/>
</dbReference>
<protein>
    <recommendedName>
        <fullName evidence="9">Importin N-terminal domain-containing protein</fullName>
    </recommendedName>
</protein>
<evidence type="ECO:0000313" key="11">
    <source>
        <dbReference type="Proteomes" id="UP001153712"/>
    </source>
</evidence>
<evidence type="ECO:0000313" key="10">
    <source>
        <dbReference type="EMBL" id="CAG9863214.1"/>
    </source>
</evidence>
<keyword evidence="11" id="KW-1185">Reference proteome</keyword>
<dbReference type="InterPro" id="IPR011989">
    <property type="entry name" value="ARM-like"/>
</dbReference>
<organism evidence="10 11">
    <name type="scientific">Phyllotreta striolata</name>
    <name type="common">Striped flea beetle</name>
    <name type="synonym">Crioceris striolata</name>
    <dbReference type="NCBI Taxonomy" id="444603"/>
    <lineage>
        <taxon>Eukaryota</taxon>
        <taxon>Metazoa</taxon>
        <taxon>Ecdysozoa</taxon>
        <taxon>Arthropoda</taxon>
        <taxon>Hexapoda</taxon>
        <taxon>Insecta</taxon>
        <taxon>Pterygota</taxon>
        <taxon>Neoptera</taxon>
        <taxon>Endopterygota</taxon>
        <taxon>Coleoptera</taxon>
        <taxon>Polyphaga</taxon>
        <taxon>Cucujiformia</taxon>
        <taxon>Chrysomeloidea</taxon>
        <taxon>Chrysomelidae</taxon>
        <taxon>Galerucinae</taxon>
        <taxon>Alticini</taxon>
        <taxon>Phyllotreta</taxon>
    </lineage>
</organism>
<keyword evidence="5" id="KW-0963">Cytoplasm</keyword>
<dbReference type="GO" id="GO:0005634">
    <property type="term" value="C:nucleus"/>
    <property type="evidence" value="ECO:0007669"/>
    <property type="project" value="UniProtKB-SubCell"/>
</dbReference>
<dbReference type="Proteomes" id="UP001153712">
    <property type="component" value="Chromosome 6"/>
</dbReference>
<dbReference type="Pfam" id="PF03810">
    <property type="entry name" value="IBN_N"/>
    <property type="match status" value="1"/>
</dbReference>
<dbReference type="GO" id="GO:0005049">
    <property type="term" value="F:nuclear export signal receptor activity"/>
    <property type="evidence" value="ECO:0007669"/>
    <property type="project" value="InterPro"/>
</dbReference>
<dbReference type="AlphaFoldDB" id="A0A9N9TVQ4"/>
<accession>A0A9N9TVQ4</accession>
<comment type="similarity">
    <text evidence="3">Belongs to the exportin family.</text>
</comment>
<evidence type="ECO:0000256" key="7">
    <source>
        <dbReference type="ARBA" id="ARBA00023242"/>
    </source>
</evidence>
<keyword evidence="4" id="KW-0813">Transport</keyword>
<comment type="subcellular location">
    <subcellularLocation>
        <location evidence="2">Cytoplasm</location>
    </subcellularLocation>
    <subcellularLocation>
        <location evidence="1">Nucleus</location>
    </subcellularLocation>
</comment>
<evidence type="ECO:0000256" key="3">
    <source>
        <dbReference type="ARBA" id="ARBA00009466"/>
    </source>
</evidence>
<evidence type="ECO:0000256" key="5">
    <source>
        <dbReference type="ARBA" id="ARBA00022490"/>
    </source>
</evidence>
<feature type="domain" description="Importin N-terminal" evidence="9">
    <location>
        <begin position="32"/>
        <end position="98"/>
    </location>
</feature>
<evidence type="ECO:0000256" key="1">
    <source>
        <dbReference type="ARBA" id="ARBA00004123"/>
    </source>
</evidence>
<dbReference type="InterPro" id="IPR001494">
    <property type="entry name" value="Importin-beta_N"/>
</dbReference>
<evidence type="ECO:0000256" key="6">
    <source>
        <dbReference type="ARBA" id="ARBA00022927"/>
    </source>
</evidence>
<dbReference type="PROSITE" id="PS50166">
    <property type="entry name" value="IMPORTIN_B_NT"/>
    <property type="match status" value="1"/>
</dbReference>
<keyword evidence="7" id="KW-0539">Nucleus</keyword>
<keyword evidence="6" id="KW-0653">Protein transport</keyword>
<evidence type="ECO:0000256" key="8">
    <source>
        <dbReference type="SAM" id="MobiDB-lite"/>
    </source>
</evidence>
<gene>
    <name evidence="10" type="ORF">PHYEVI_LOCUS9513</name>
</gene>
<name>A0A9N9TVQ4_PHYSR</name>
<evidence type="ECO:0000259" key="9">
    <source>
        <dbReference type="PROSITE" id="PS50166"/>
    </source>
</evidence>
<dbReference type="SUPFAM" id="SSF48371">
    <property type="entry name" value="ARM repeat"/>
    <property type="match status" value="1"/>
</dbReference>